<name>A0ACC2V7A5_9TREE</name>
<proteinExistence type="predicted"/>
<dbReference type="EMBL" id="JASBWT010000024">
    <property type="protein sequence ID" value="KAJ9094711.1"/>
    <property type="molecule type" value="Genomic_DNA"/>
</dbReference>
<gene>
    <name evidence="1" type="ORF">QFC21_005868</name>
</gene>
<keyword evidence="2" id="KW-1185">Reference proteome</keyword>
<organism evidence="1 2">
    <name type="scientific">Naganishia friedmannii</name>
    <dbReference type="NCBI Taxonomy" id="89922"/>
    <lineage>
        <taxon>Eukaryota</taxon>
        <taxon>Fungi</taxon>
        <taxon>Dikarya</taxon>
        <taxon>Basidiomycota</taxon>
        <taxon>Agaricomycotina</taxon>
        <taxon>Tremellomycetes</taxon>
        <taxon>Filobasidiales</taxon>
        <taxon>Filobasidiaceae</taxon>
        <taxon>Naganishia</taxon>
    </lineage>
</organism>
<accession>A0ACC2V7A5</accession>
<protein>
    <submittedName>
        <fullName evidence="1">Uncharacterized protein</fullName>
    </submittedName>
</protein>
<evidence type="ECO:0000313" key="1">
    <source>
        <dbReference type="EMBL" id="KAJ9094711.1"/>
    </source>
</evidence>
<comment type="caution">
    <text evidence="1">The sequence shown here is derived from an EMBL/GenBank/DDBJ whole genome shotgun (WGS) entry which is preliminary data.</text>
</comment>
<evidence type="ECO:0000313" key="2">
    <source>
        <dbReference type="Proteomes" id="UP001227268"/>
    </source>
</evidence>
<sequence>MPEIPLTTASLAAFHAIPTSSDIPDRTKHAFAASQPAQTKHRVDIIDAWGGKRVFEGMSVLELGCGQGDASVALAAAVSSDSRDGHVVAWDPAEGTYGAPLTLTQAQQNILSHPHLAPLLSFSLTTPLSSVLRPSVDTYQIATLIHSIYYFPSPSALLQTLTDLHAHTPPIKTLLIAEHGLHASRVDQQAHLLAVLAQAGLESLRAEGESTANIRTVLAPEGMRAVAAQAGWRVVREKMVTPDLELQDGRWEVGTVVSRGWLDEVDSVLDHAQAGLEKGAGREKAWIRATRDSVKAAMEGVAAAKRENEGQAWTGKPLSLVRNMDVWCAVFERQ</sequence>
<dbReference type="Proteomes" id="UP001227268">
    <property type="component" value="Unassembled WGS sequence"/>
</dbReference>
<reference evidence="1" key="1">
    <citation type="submission" date="2023-04" db="EMBL/GenBank/DDBJ databases">
        <title>Draft Genome sequencing of Naganishia species isolated from polar environments using Oxford Nanopore Technology.</title>
        <authorList>
            <person name="Leo P."/>
            <person name="Venkateswaran K."/>
        </authorList>
    </citation>
    <scope>NUCLEOTIDE SEQUENCE</scope>
    <source>
        <strain evidence="1">MNA-CCFEE 5423</strain>
    </source>
</reference>